<dbReference type="GO" id="GO:0032259">
    <property type="term" value="P:methylation"/>
    <property type="evidence" value="ECO:0007669"/>
    <property type="project" value="UniProtKB-KW"/>
</dbReference>
<dbReference type="InterPro" id="IPR029063">
    <property type="entry name" value="SAM-dependent_MTases_sf"/>
</dbReference>
<feature type="domain" description="Methyltransferase" evidence="3">
    <location>
        <begin position="48"/>
        <end position="136"/>
    </location>
</feature>
<dbReference type="SUPFAM" id="SSF53335">
    <property type="entry name" value="S-adenosyl-L-methionine-dependent methyltransferases"/>
    <property type="match status" value="1"/>
</dbReference>
<evidence type="ECO:0000259" key="3">
    <source>
        <dbReference type="Pfam" id="PF13649"/>
    </source>
</evidence>
<dbReference type="AlphaFoldDB" id="A0A2M7RD69"/>
<sequence length="280" mass="31533">MMFKGKSIFNASFDVFANNYHSVRPGYPAPLFEDVRDRCGIDADSHLLEIGAGSGIATVELANLGCHIIAIEPGAHLAAIAREQTEQFKNVEVVEGTFENFQTTGKFDAVLAFTAFHWLSEGDKFQQVLDLLNDSGSLVLVWNSFFQSDSQATMDVNRAYRECLPEVYPEESIVADVNKGVLSKLNRREQEVVANPLFYPVFLRKYLTTYNYDEQTYSKLLNTFPKVVEVEDGKRLKFLERISEIVKRHGKISVPVLTTLIVCQKRDHFLEAIATHSKGA</sequence>
<proteinExistence type="predicted"/>
<dbReference type="PANTHER" id="PTHR44942:SF4">
    <property type="entry name" value="METHYLTRANSFERASE TYPE 11 DOMAIN-CONTAINING PROTEIN"/>
    <property type="match status" value="1"/>
</dbReference>
<dbReference type="CDD" id="cd02440">
    <property type="entry name" value="AdoMet_MTases"/>
    <property type="match status" value="1"/>
</dbReference>
<dbReference type="Pfam" id="PF13649">
    <property type="entry name" value="Methyltransf_25"/>
    <property type="match status" value="1"/>
</dbReference>
<gene>
    <name evidence="4" type="ORF">COY67_02220</name>
</gene>
<evidence type="ECO:0000256" key="2">
    <source>
        <dbReference type="ARBA" id="ARBA00022679"/>
    </source>
</evidence>
<evidence type="ECO:0000313" key="4">
    <source>
        <dbReference type="EMBL" id="PIY94709.1"/>
    </source>
</evidence>
<dbReference type="InterPro" id="IPR051052">
    <property type="entry name" value="Diverse_substrate_MTase"/>
</dbReference>
<dbReference type="PANTHER" id="PTHR44942">
    <property type="entry name" value="METHYLTRANSF_11 DOMAIN-CONTAINING PROTEIN"/>
    <property type="match status" value="1"/>
</dbReference>
<dbReference type="Proteomes" id="UP000228689">
    <property type="component" value="Unassembled WGS sequence"/>
</dbReference>
<evidence type="ECO:0000256" key="1">
    <source>
        <dbReference type="ARBA" id="ARBA00022603"/>
    </source>
</evidence>
<comment type="caution">
    <text evidence="4">The sequence shown here is derived from an EMBL/GenBank/DDBJ whole genome shotgun (WGS) entry which is preliminary data.</text>
</comment>
<dbReference type="EMBL" id="PFMC01000059">
    <property type="protein sequence ID" value="PIY94709.1"/>
    <property type="molecule type" value="Genomic_DNA"/>
</dbReference>
<name>A0A2M7RD69_9BACT</name>
<protein>
    <recommendedName>
        <fullName evidence="3">Methyltransferase domain-containing protein</fullName>
    </recommendedName>
</protein>
<dbReference type="InterPro" id="IPR041698">
    <property type="entry name" value="Methyltransf_25"/>
</dbReference>
<reference evidence="5" key="1">
    <citation type="submission" date="2017-09" db="EMBL/GenBank/DDBJ databases">
        <title>Depth-based differentiation of microbial function through sediment-hosted aquifers and enrichment of novel symbionts in the deep terrestrial subsurface.</title>
        <authorList>
            <person name="Probst A.J."/>
            <person name="Ladd B."/>
            <person name="Jarett J.K."/>
            <person name="Geller-Mcgrath D.E."/>
            <person name="Sieber C.M.K."/>
            <person name="Emerson J.B."/>
            <person name="Anantharaman K."/>
            <person name="Thomas B.C."/>
            <person name="Malmstrom R."/>
            <person name="Stieglmeier M."/>
            <person name="Klingl A."/>
            <person name="Woyke T."/>
            <person name="Ryan C.M."/>
            <person name="Banfield J.F."/>
        </authorList>
    </citation>
    <scope>NUCLEOTIDE SEQUENCE [LARGE SCALE GENOMIC DNA]</scope>
</reference>
<accession>A0A2M7RD69</accession>
<dbReference type="Gene3D" id="3.40.50.150">
    <property type="entry name" value="Vaccinia Virus protein VP39"/>
    <property type="match status" value="1"/>
</dbReference>
<evidence type="ECO:0000313" key="5">
    <source>
        <dbReference type="Proteomes" id="UP000228689"/>
    </source>
</evidence>
<dbReference type="GO" id="GO:0008168">
    <property type="term" value="F:methyltransferase activity"/>
    <property type="evidence" value="ECO:0007669"/>
    <property type="project" value="UniProtKB-KW"/>
</dbReference>
<keyword evidence="1" id="KW-0489">Methyltransferase</keyword>
<organism evidence="4 5">
    <name type="scientific">Candidatus Komeilibacteria bacterium CG_4_10_14_0_8_um_filter_37_78</name>
    <dbReference type="NCBI Taxonomy" id="1974471"/>
    <lineage>
        <taxon>Bacteria</taxon>
        <taxon>Candidatus Komeiliibacteriota</taxon>
    </lineage>
</organism>
<keyword evidence="2" id="KW-0808">Transferase</keyword>